<keyword evidence="2" id="KW-1185">Reference proteome</keyword>
<evidence type="ECO:0000313" key="1">
    <source>
        <dbReference type="EMBL" id="KYP64085.1"/>
    </source>
</evidence>
<feature type="non-terminal residue" evidence="1">
    <location>
        <position position="1"/>
    </location>
</feature>
<dbReference type="EMBL" id="CM003609">
    <property type="protein sequence ID" value="KYP64085.1"/>
    <property type="molecule type" value="Genomic_DNA"/>
</dbReference>
<evidence type="ECO:0000313" key="2">
    <source>
        <dbReference type="Proteomes" id="UP000075243"/>
    </source>
</evidence>
<dbReference type="Gramene" id="C.cajan_18141.t">
    <property type="protein sequence ID" value="C.cajan_18141.t"/>
    <property type="gene ID" value="C.cajan_18141"/>
</dbReference>
<reference evidence="1 2" key="1">
    <citation type="journal article" date="2012" name="Nat. Biotechnol.">
        <title>Draft genome sequence of pigeonpea (Cajanus cajan), an orphan legume crop of resource-poor farmers.</title>
        <authorList>
            <person name="Varshney R.K."/>
            <person name="Chen W."/>
            <person name="Li Y."/>
            <person name="Bharti A.K."/>
            <person name="Saxena R.K."/>
            <person name="Schlueter J.A."/>
            <person name="Donoghue M.T."/>
            <person name="Azam S."/>
            <person name="Fan G."/>
            <person name="Whaley A.M."/>
            <person name="Farmer A.D."/>
            <person name="Sheridan J."/>
            <person name="Iwata A."/>
            <person name="Tuteja R."/>
            <person name="Penmetsa R.V."/>
            <person name="Wu W."/>
            <person name="Upadhyaya H.D."/>
            <person name="Yang S.P."/>
            <person name="Shah T."/>
            <person name="Saxena K.B."/>
            <person name="Michael T."/>
            <person name="McCombie W.R."/>
            <person name="Yang B."/>
            <person name="Zhang G."/>
            <person name="Yang H."/>
            <person name="Wang J."/>
            <person name="Spillane C."/>
            <person name="Cook D.R."/>
            <person name="May G.D."/>
            <person name="Xu X."/>
            <person name="Jackson S.A."/>
        </authorList>
    </citation>
    <scope>NUCLEOTIDE SEQUENCE [LARGE SCALE GENOMIC DNA]</scope>
    <source>
        <strain evidence="2">cv. Asha</strain>
    </source>
</reference>
<gene>
    <name evidence="1" type="ORF">KK1_018673</name>
</gene>
<name>A0A151TAN3_CAJCA</name>
<accession>A0A151TAN3</accession>
<protein>
    <submittedName>
        <fullName evidence="1">Uncharacterized protein</fullName>
    </submittedName>
</protein>
<proteinExistence type="predicted"/>
<sequence length="162" mass="18974">RILAHGSPIDSVDDYVRIGESTVLECLSKFVHDACQIFGVKYLRRPNNNEIKHLLQIGERRSFPLAWKGQYCHGDHGKSIIMLKTIKHIIYACIILHDMIVEDKRHTYDDNFDYSCEHFNNDVLTTDIHNGPHPNLVQYLQKKILFCDRCHHQLQVNLMKHI</sequence>
<dbReference type="STRING" id="3821.A0A151TAN3"/>
<dbReference type="Proteomes" id="UP000075243">
    <property type="component" value="Chromosome 7"/>
</dbReference>
<organism evidence="1 2">
    <name type="scientific">Cajanus cajan</name>
    <name type="common">Pigeon pea</name>
    <name type="synonym">Cajanus indicus</name>
    <dbReference type="NCBI Taxonomy" id="3821"/>
    <lineage>
        <taxon>Eukaryota</taxon>
        <taxon>Viridiplantae</taxon>
        <taxon>Streptophyta</taxon>
        <taxon>Embryophyta</taxon>
        <taxon>Tracheophyta</taxon>
        <taxon>Spermatophyta</taxon>
        <taxon>Magnoliopsida</taxon>
        <taxon>eudicotyledons</taxon>
        <taxon>Gunneridae</taxon>
        <taxon>Pentapetalae</taxon>
        <taxon>rosids</taxon>
        <taxon>fabids</taxon>
        <taxon>Fabales</taxon>
        <taxon>Fabaceae</taxon>
        <taxon>Papilionoideae</taxon>
        <taxon>50 kb inversion clade</taxon>
        <taxon>NPAAA clade</taxon>
        <taxon>indigoferoid/millettioid clade</taxon>
        <taxon>Phaseoleae</taxon>
        <taxon>Cajanus</taxon>
    </lineage>
</organism>
<dbReference type="PANTHER" id="PTHR47150">
    <property type="entry name" value="OS12G0169200 PROTEIN"/>
    <property type="match status" value="1"/>
</dbReference>
<dbReference type="PANTHER" id="PTHR47150:SF7">
    <property type="entry name" value="NUCLEASE"/>
    <property type="match status" value="1"/>
</dbReference>
<dbReference type="AlphaFoldDB" id="A0A151TAN3"/>